<evidence type="ECO:0000259" key="7">
    <source>
        <dbReference type="Pfam" id="PF01694"/>
    </source>
</evidence>
<evidence type="ECO:0000313" key="8">
    <source>
        <dbReference type="Ensembl" id="ENSCRFP00000001109.1"/>
    </source>
</evidence>
<evidence type="ECO:0000313" key="9">
    <source>
        <dbReference type="Proteomes" id="UP000694396"/>
    </source>
</evidence>
<dbReference type="AlphaFoldDB" id="A0A8C3NSE5"/>
<dbReference type="PANTHER" id="PTHR43066">
    <property type="entry name" value="RHOMBOID-RELATED PROTEIN"/>
    <property type="match status" value="1"/>
</dbReference>
<dbReference type="GO" id="GO:0016020">
    <property type="term" value="C:membrane"/>
    <property type="evidence" value="ECO:0007669"/>
    <property type="project" value="UniProtKB-SubCell"/>
</dbReference>
<keyword evidence="9" id="KW-1185">Reference proteome</keyword>
<dbReference type="PANTHER" id="PTHR43066:SF13">
    <property type="entry name" value="RHOMBOID DOMAIN-CONTAINING PROTEIN 2"/>
    <property type="match status" value="1"/>
</dbReference>
<feature type="region of interest" description="Disordered" evidence="5">
    <location>
        <begin position="296"/>
        <end position="351"/>
    </location>
</feature>
<dbReference type="Ensembl" id="ENSCRFT00000001162.1">
    <property type="protein sequence ID" value="ENSCRFP00000001109.1"/>
    <property type="gene ID" value="ENSCRFG00000000931.1"/>
</dbReference>
<feature type="transmembrane region" description="Helical" evidence="6">
    <location>
        <begin position="192"/>
        <end position="213"/>
    </location>
</feature>
<evidence type="ECO:0000256" key="5">
    <source>
        <dbReference type="SAM" id="MobiDB-lite"/>
    </source>
</evidence>
<keyword evidence="4 6" id="KW-0472">Membrane</keyword>
<feature type="domain" description="Peptidase S54 rhomboid" evidence="7">
    <location>
        <begin position="96"/>
        <end position="235"/>
    </location>
</feature>
<protein>
    <submittedName>
        <fullName evidence="8">Rhomboid domain containing 2</fullName>
    </submittedName>
</protein>
<dbReference type="Pfam" id="PF01694">
    <property type="entry name" value="Rhomboid"/>
    <property type="match status" value="1"/>
</dbReference>
<evidence type="ECO:0000256" key="1">
    <source>
        <dbReference type="ARBA" id="ARBA00004141"/>
    </source>
</evidence>
<comment type="subcellular location">
    <subcellularLocation>
        <location evidence="1">Membrane</location>
        <topology evidence="1">Multi-pass membrane protein</topology>
    </subcellularLocation>
</comment>
<organism evidence="8 9">
    <name type="scientific">Cyanoderma ruficeps</name>
    <name type="common">rufous-capped babbler</name>
    <dbReference type="NCBI Taxonomy" id="181631"/>
    <lineage>
        <taxon>Eukaryota</taxon>
        <taxon>Metazoa</taxon>
        <taxon>Chordata</taxon>
        <taxon>Craniata</taxon>
        <taxon>Vertebrata</taxon>
        <taxon>Euteleostomi</taxon>
        <taxon>Archelosauria</taxon>
        <taxon>Archosauria</taxon>
        <taxon>Dinosauria</taxon>
        <taxon>Saurischia</taxon>
        <taxon>Theropoda</taxon>
        <taxon>Coelurosauria</taxon>
        <taxon>Aves</taxon>
        <taxon>Neognathae</taxon>
        <taxon>Neoaves</taxon>
        <taxon>Telluraves</taxon>
        <taxon>Australaves</taxon>
        <taxon>Passeriformes</taxon>
        <taxon>Sylvioidea</taxon>
        <taxon>Timaliidae</taxon>
        <taxon>Cyanoderma</taxon>
    </lineage>
</organism>
<keyword evidence="2 6" id="KW-0812">Transmembrane</keyword>
<keyword evidence="3 6" id="KW-1133">Transmembrane helix</keyword>
<feature type="compositionally biased region" description="Low complexity" evidence="5">
    <location>
        <begin position="319"/>
        <end position="347"/>
    </location>
</feature>
<reference evidence="8" key="2">
    <citation type="submission" date="2025-09" db="UniProtKB">
        <authorList>
            <consortium name="Ensembl"/>
        </authorList>
    </citation>
    <scope>IDENTIFICATION</scope>
</reference>
<dbReference type="InterPro" id="IPR035952">
    <property type="entry name" value="Rhomboid-like_sf"/>
</dbReference>
<dbReference type="InterPro" id="IPR022764">
    <property type="entry name" value="Peptidase_S54_rhomboid_dom"/>
</dbReference>
<dbReference type="SUPFAM" id="SSF144091">
    <property type="entry name" value="Rhomboid-like"/>
    <property type="match status" value="1"/>
</dbReference>
<evidence type="ECO:0000256" key="4">
    <source>
        <dbReference type="ARBA" id="ARBA00023136"/>
    </source>
</evidence>
<evidence type="ECO:0000256" key="2">
    <source>
        <dbReference type="ARBA" id="ARBA00022692"/>
    </source>
</evidence>
<dbReference type="GO" id="GO:0004252">
    <property type="term" value="F:serine-type endopeptidase activity"/>
    <property type="evidence" value="ECO:0007669"/>
    <property type="project" value="InterPro"/>
</dbReference>
<name>A0A8C3NSE5_9PASS</name>
<reference evidence="8" key="1">
    <citation type="submission" date="2025-08" db="UniProtKB">
        <authorList>
            <consortium name="Ensembl"/>
        </authorList>
    </citation>
    <scope>IDENTIFICATION</scope>
</reference>
<evidence type="ECO:0000256" key="3">
    <source>
        <dbReference type="ARBA" id="ARBA00022989"/>
    </source>
</evidence>
<accession>A0A8C3NSE5</accession>
<feature type="transmembrane region" description="Helical" evidence="6">
    <location>
        <begin position="100"/>
        <end position="124"/>
    </location>
</feature>
<evidence type="ECO:0000256" key="6">
    <source>
        <dbReference type="SAM" id="Phobius"/>
    </source>
</evidence>
<proteinExistence type="predicted"/>
<dbReference type="Proteomes" id="UP000694396">
    <property type="component" value="Unplaced"/>
</dbReference>
<sequence length="418" mass="45028">MRLKFTADAVAFFQAASQEAARSSPYVCGTQGSTCFPSLWLFMPAFKGLRFLLFYTRIEMEAINYSRGLTPPVLERVIVFWQPQCCLCLPEVLLCSVHRLVTYIFVYEDLISLACGAVIIWYFAGSFERNVGTVKHCILTAAFSVLSALLYLLLEPLVSRLLEVGDAQGFMPVAFAMLGVSTTRSRMRRTLLFGWGVPVVLVPWLGLCIAWFVPQSSLLGNLCGLLVGKAYGFGYCFCLDFPESVGSKLDRVFPFTLLKRIPGLKYIPGSSAERRAAENSTVKPVPGTYPTQSYHCPSPLAPPAHPSAQSSHHSHSPGHGHALGHQGPQQGHAAGHSLSSSHSQARGAFGGCPGQPQAGALPGQCCQLGKFSVPQRVCPPQPQPPAATALLAGVQQAPGHPAAPVAPVSAEFTRVQVY</sequence>
<feature type="transmembrane region" description="Helical" evidence="6">
    <location>
        <begin position="136"/>
        <end position="154"/>
    </location>
</feature>
<dbReference type="Gene3D" id="1.20.1540.10">
    <property type="entry name" value="Rhomboid-like"/>
    <property type="match status" value="1"/>
</dbReference>